<comment type="caution">
    <text evidence="1">The sequence shown here is derived from an EMBL/GenBank/DDBJ whole genome shotgun (WGS) entry which is preliminary data.</text>
</comment>
<name>A0A7K3WS80_9FLAO</name>
<dbReference type="Pfam" id="PF11138">
    <property type="entry name" value="DUF2911"/>
    <property type="match status" value="1"/>
</dbReference>
<gene>
    <name evidence="1" type="ORF">G3O08_09390</name>
</gene>
<organism evidence="1 2">
    <name type="scientific">Cryomorpha ignava</name>
    <dbReference type="NCBI Taxonomy" id="101383"/>
    <lineage>
        <taxon>Bacteria</taxon>
        <taxon>Pseudomonadati</taxon>
        <taxon>Bacteroidota</taxon>
        <taxon>Flavobacteriia</taxon>
        <taxon>Flavobacteriales</taxon>
        <taxon>Cryomorphaceae</taxon>
        <taxon>Cryomorpha</taxon>
    </lineage>
</organism>
<dbReference type="AlphaFoldDB" id="A0A7K3WS80"/>
<protein>
    <submittedName>
        <fullName evidence="1">DUF2911 domain-containing protein</fullName>
    </submittedName>
</protein>
<keyword evidence="2" id="KW-1185">Reference proteome</keyword>
<dbReference type="EMBL" id="JAAGVY010000014">
    <property type="protein sequence ID" value="NEN23712.1"/>
    <property type="molecule type" value="Genomic_DNA"/>
</dbReference>
<dbReference type="InterPro" id="IPR021314">
    <property type="entry name" value="DUF2911"/>
</dbReference>
<evidence type="ECO:0000313" key="1">
    <source>
        <dbReference type="EMBL" id="NEN23712.1"/>
    </source>
</evidence>
<dbReference type="RefSeq" id="WP_163285107.1">
    <property type="nucleotide sequence ID" value="NZ_JAAGVY010000014.1"/>
</dbReference>
<proteinExistence type="predicted"/>
<evidence type="ECO:0000313" key="2">
    <source>
        <dbReference type="Proteomes" id="UP000486602"/>
    </source>
</evidence>
<dbReference type="Proteomes" id="UP000486602">
    <property type="component" value="Unassembled WGS sequence"/>
</dbReference>
<accession>A0A7K3WS80</accession>
<sequence>MNKFFKWFLIGIVILFVVAFGSLQVMKFQTKKHSPEETITYTDNGYDVEITFSRPFKKGRDIFGGLVPYGQVWRTGANEPTTFVTATDLVIQGQKLPAGKYTLWTIPKPTEWEIIFNSGHPGWGVDWDEKAARQPELDVVTATVRPMRNFMVYEQLTIEFERDPLNLMLAWDFTRVDLTLEKSNGNSQDTKIE</sequence>
<reference evidence="1 2" key="1">
    <citation type="submission" date="2020-02" db="EMBL/GenBank/DDBJ databases">
        <title>Out from the shadows clarifying the taxonomy of the family Cryomorphaceae and related taxa by utilizing the GTDB taxonomic framework.</title>
        <authorList>
            <person name="Bowman J.P."/>
        </authorList>
    </citation>
    <scope>NUCLEOTIDE SEQUENCE [LARGE SCALE GENOMIC DNA]</scope>
    <source>
        <strain evidence="1 2">QSSC 1-22</strain>
    </source>
</reference>